<accession>A0A9P3G8T5</accession>
<dbReference type="GO" id="GO:0008270">
    <property type="term" value="F:zinc ion binding"/>
    <property type="evidence" value="ECO:0007669"/>
    <property type="project" value="UniProtKB-KW"/>
</dbReference>
<feature type="region of interest" description="Disordered" evidence="2">
    <location>
        <begin position="84"/>
        <end position="118"/>
    </location>
</feature>
<sequence>MAHAAYECKQCDAKFFSKEAKNEHRKIAHGVESCTFTWENGITLTMKRPPNQRKVWPCPWCGALFKGTSSRRLKEHWILAGHGKPLEGEASSTGVKSESDSDDDGEPEIVCTGMKSRSEKLEERAIEQALAEDGMDVDVNAAKVPAAEESQNPIQPEIPIHQVDPCPTVASQPIPPALKAFLDSTRVSMYHTADIYVKYQFTSDATLDWAAGIERTDRGFAEIKQELISRGKLIAWFAFDEALNRRAIAKGITVRKITR</sequence>
<reference evidence="4 5" key="1">
    <citation type="submission" date="2021-08" db="EMBL/GenBank/DDBJ databases">
        <title>Draft Genome Sequence of Phanerochaete sordida strain YK-624.</title>
        <authorList>
            <person name="Mori T."/>
            <person name="Dohra H."/>
            <person name="Suzuki T."/>
            <person name="Kawagishi H."/>
            <person name="Hirai H."/>
        </authorList>
    </citation>
    <scope>NUCLEOTIDE SEQUENCE [LARGE SCALE GENOMIC DNA]</scope>
    <source>
        <strain evidence="4 5">YK-624</strain>
    </source>
</reference>
<dbReference type="AlphaFoldDB" id="A0A9P3G8T5"/>
<dbReference type="Gene3D" id="3.30.160.60">
    <property type="entry name" value="Classic Zinc Finger"/>
    <property type="match status" value="1"/>
</dbReference>
<evidence type="ECO:0000313" key="4">
    <source>
        <dbReference type="EMBL" id="GJE89494.1"/>
    </source>
</evidence>
<keyword evidence="1" id="KW-0862">Zinc</keyword>
<dbReference type="Proteomes" id="UP000703269">
    <property type="component" value="Unassembled WGS sequence"/>
</dbReference>
<dbReference type="EMBL" id="BPQB01000013">
    <property type="protein sequence ID" value="GJE89494.1"/>
    <property type="molecule type" value="Genomic_DNA"/>
</dbReference>
<keyword evidence="1" id="KW-0863">Zinc-finger</keyword>
<evidence type="ECO:0000313" key="5">
    <source>
        <dbReference type="Proteomes" id="UP000703269"/>
    </source>
</evidence>
<comment type="caution">
    <text evidence="4">The sequence shown here is derived from an EMBL/GenBank/DDBJ whole genome shotgun (WGS) entry which is preliminary data.</text>
</comment>
<dbReference type="PROSITE" id="PS50157">
    <property type="entry name" value="ZINC_FINGER_C2H2_2"/>
    <property type="match status" value="1"/>
</dbReference>
<keyword evidence="5" id="KW-1185">Reference proteome</keyword>
<dbReference type="PROSITE" id="PS00028">
    <property type="entry name" value="ZINC_FINGER_C2H2_1"/>
    <property type="match status" value="1"/>
</dbReference>
<proteinExistence type="predicted"/>
<gene>
    <name evidence="4" type="ORF">PsYK624_055950</name>
</gene>
<dbReference type="SMART" id="SM00355">
    <property type="entry name" value="ZnF_C2H2"/>
    <property type="match status" value="2"/>
</dbReference>
<keyword evidence="1" id="KW-0479">Metal-binding</keyword>
<dbReference type="InterPro" id="IPR013087">
    <property type="entry name" value="Znf_C2H2_type"/>
</dbReference>
<evidence type="ECO:0000256" key="1">
    <source>
        <dbReference type="PROSITE-ProRule" id="PRU00042"/>
    </source>
</evidence>
<evidence type="ECO:0000259" key="3">
    <source>
        <dbReference type="PROSITE" id="PS50157"/>
    </source>
</evidence>
<evidence type="ECO:0000256" key="2">
    <source>
        <dbReference type="SAM" id="MobiDB-lite"/>
    </source>
</evidence>
<feature type="domain" description="C2H2-type" evidence="3">
    <location>
        <begin position="6"/>
        <end position="34"/>
    </location>
</feature>
<name>A0A9P3G8T5_9APHY</name>
<protein>
    <recommendedName>
        <fullName evidence="3">C2H2-type domain-containing protein</fullName>
    </recommendedName>
</protein>
<organism evidence="4 5">
    <name type="scientific">Phanerochaete sordida</name>
    <dbReference type="NCBI Taxonomy" id="48140"/>
    <lineage>
        <taxon>Eukaryota</taxon>
        <taxon>Fungi</taxon>
        <taxon>Dikarya</taxon>
        <taxon>Basidiomycota</taxon>
        <taxon>Agaricomycotina</taxon>
        <taxon>Agaricomycetes</taxon>
        <taxon>Polyporales</taxon>
        <taxon>Phanerochaetaceae</taxon>
        <taxon>Phanerochaete</taxon>
    </lineage>
</organism>